<sequence length="139" mass="14483">MTDAGEQFSVPVTNAPGDFSNSYSDGRSSGVASLEANGDCGTSWIYFQFGNTQFRTGYRIKPDRGQAFSHLWSATISTGRTGGTGSYNLSGAAPANSATWQAIRRIVEPYTSIGSAMAGGTAVTTAGWICSSGNPIATY</sequence>
<dbReference type="STRING" id="381665.SAMN05216554_3284"/>
<feature type="region of interest" description="Disordered" evidence="1">
    <location>
        <begin position="1"/>
        <end position="21"/>
    </location>
</feature>
<dbReference type="OrthoDB" id="3380232at2"/>
<name>A0A1H3S614_9MICO</name>
<protein>
    <submittedName>
        <fullName evidence="2">Uncharacterized protein</fullName>
    </submittedName>
</protein>
<dbReference type="RefSeq" id="WP_139256732.1">
    <property type="nucleotide sequence ID" value="NZ_FNPZ01000003.1"/>
</dbReference>
<dbReference type="Proteomes" id="UP000198891">
    <property type="component" value="Unassembled WGS sequence"/>
</dbReference>
<accession>A0A1H3S614</accession>
<proteinExistence type="predicted"/>
<dbReference type="EMBL" id="FNPZ01000003">
    <property type="protein sequence ID" value="SDZ32589.1"/>
    <property type="molecule type" value="Genomic_DNA"/>
</dbReference>
<reference evidence="2 3" key="1">
    <citation type="submission" date="2016-10" db="EMBL/GenBank/DDBJ databases">
        <authorList>
            <person name="de Groot N.N."/>
        </authorList>
    </citation>
    <scope>NUCLEOTIDE SEQUENCE [LARGE SCALE GENOMIC DNA]</scope>
    <source>
        <strain evidence="2 3">CGMCC 4.3491</strain>
    </source>
</reference>
<dbReference type="AlphaFoldDB" id="A0A1H3S614"/>
<gene>
    <name evidence="2" type="ORF">SAMN05216554_3284</name>
</gene>
<evidence type="ECO:0000313" key="2">
    <source>
        <dbReference type="EMBL" id="SDZ32589.1"/>
    </source>
</evidence>
<evidence type="ECO:0000313" key="3">
    <source>
        <dbReference type="Proteomes" id="UP000198891"/>
    </source>
</evidence>
<evidence type="ECO:0000256" key="1">
    <source>
        <dbReference type="SAM" id="MobiDB-lite"/>
    </source>
</evidence>
<keyword evidence="3" id="KW-1185">Reference proteome</keyword>
<organism evidence="2 3">
    <name type="scientific">Herbiconiux ginsengi</name>
    <dbReference type="NCBI Taxonomy" id="381665"/>
    <lineage>
        <taxon>Bacteria</taxon>
        <taxon>Bacillati</taxon>
        <taxon>Actinomycetota</taxon>
        <taxon>Actinomycetes</taxon>
        <taxon>Micrococcales</taxon>
        <taxon>Microbacteriaceae</taxon>
        <taxon>Herbiconiux</taxon>
    </lineage>
</organism>